<feature type="transmembrane region" description="Helical" evidence="14">
    <location>
        <begin position="422"/>
        <end position="443"/>
    </location>
</feature>
<evidence type="ECO:0000256" key="1">
    <source>
        <dbReference type="ARBA" id="ARBA00004141"/>
    </source>
</evidence>
<reference evidence="16 17" key="1">
    <citation type="submission" date="2025-04" db="UniProtKB">
        <authorList>
            <consortium name="RefSeq"/>
        </authorList>
    </citation>
    <scope>IDENTIFICATION</scope>
</reference>
<feature type="transmembrane region" description="Helical" evidence="14">
    <location>
        <begin position="214"/>
        <end position="234"/>
    </location>
</feature>
<evidence type="ECO:0000256" key="10">
    <source>
        <dbReference type="ARBA" id="ARBA00023180"/>
    </source>
</evidence>
<feature type="transmembrane region" description="Helical" evidence="14">
    <location>
        <begin position="484"/>
        <end position="506"/>
    </location>
</feature>
<gene>
    <name evidence="16 17" type="primary">Slc5a9</name>
</gene>
<evidence type="ECO:0000313" key="17">
    <source>
        <dbReference type="RefSeq" id="XP_029331585.1"/>
    </source>
</evidence>
<feature type="transmembrane region" description="Helical" evidence="14">
    <location>
        <begin position="526"/>
        <end position="548"/>
    </location>
</feature>
<keyword evidence="6 14" id="KW-1133">Transmembrane helix</keyword>
<evidence type="ECO:0000256" key="13">
    <source>
        <dbReference type="SAM" id="MobiDB-lite"/>
    </source>
</evidence>
<keyword evidence="8" id="KW-0406">Ion transport</keyword>
<evidence type="ECO:0000256" key="11">
    <source>
        <dbReference type="ARBA" id="ARBA00023201"/>
    </source>
</evidence>
<proteinExistence type="inferred from homology"/>
<evidence type="ECO:0000256" key="7">
    <source>
        <dbReference type="ARBA" id="ARBA00023053"/>
    </source>
</evidence>
<evidence type="ECO:0000256" key="9">
    <source>
        <dbReference type="ARBA" id="ARBA00023136"/>
    </source>
</evidence>
<evidence type="ECO:0000256" key="4">
    <source>
        <dbReference type="ARBA" id="ARBA00022597"/>
    </source>
</evidence>
<evidence type="ECO:0000256" key="12">
    <source>
        <dbReference type="RuleBase" id="RU362091"/>
    </source>
</evidence>
<feature type="transmembrane region" description="Helical" evidence="14">
    <location>
        <begin position="29"/>
        <end position="50"/>
    </location>
</feature>
<protein>
    <submittedName>
        <fullName evidence="16 17">Sodium/glucose cotransporter 4 isoform X1</fullName>
    </submittedName>
</protein>
<evidence type="ECO:0000256" key="14">
    <source>
        <dbReference type="SAM" id="Phobius"/>
    </source>
</evidence>
<dbReference type="RefSeq" id="XP_029331585.1">
    <property type="nucleotide sequence ID" value="XM_029475725.1"/>
</dbReference>
<feature type="transmembrane region" description="Helical" evidence="14">
    <location>
        <begin position="71"/>
        <end position="92"/>
    </location>
</feature>
<keyword evidence="7" id="KW-0915">Sodium</keyword>
<dbReference type="Pfam" id="PF00474">
    <property type="entry name" value="SSF"/>
    <property type="match status" value="1"/>
</dbReference>
<dbReference type="InterPro" id="IPR018212">
    <property type="entry name" value="Na/solute_symporter_CS"/>
</dbReference>
<dbReference type="PROSITE" id="PS00456">
    <property type="entry name" value="NA_SOLUT_SYMP_1"/>
    <property type="match status" value="1"/>
</dbReference>
<comment type="similarity">
    <text evidence="2 12">Belongs to the sodium:solute symporter (SSF) (TC 2.A.21) family.</text>
</comment>
<dbReference type="Proteomes" id="UP000515126">
    <property type="component" value="Chromosome 4"/>
</dbReference>
<organism evidence="15 17">
    <name type="scientific">Mus caroli</name>
    <name type="common">Ryukyu mouse</name>
    <name type="synonym">Ricefield mouse</name>
    <dbReference type="NCBI Taxonomy" id="10089"/>
    <lineage>
        <taxon>Eukaryota</taxon>
        <taxon>Metazoa</taxon>
        <taxon>Chordata</taxon>
        <taxon>Craniata</taxon>
        <taxon>Vertebrata</taxon>
        <taxon>Euteleostomi</taxon>
        <taxon>Mammalia</taxon>
        <taxon>Eutheria</taxon>
        <taxon>Euarchontoglires</taxon>
        <taxon>Glires</taxon>
        <taxon>Rodentia</taxon>
        <taxon>Myomorpha</taxon>
        <taxon>Muroidea</taxon>
        <taxon>Muridae</taxon>
        <taxon>Murinae</taxon>
        <taxon>Mus</taxon>
        <taxon>Mus</taxon>
    </lineage>
</organism>
<feature type="transmembrane region" description="Helical" evidence="14">
    <location>
        <begin position="455"/>
        <end position="477"/>
    </location>
</feature>
<dbReference type="GeneID" id="110292604"/>
<dbReference type="PANTHER" id="PTHR11819">
    <property type="entry name" value="SOLUTE CARRIER FAMILY 5"/>
    <property type="match status" value="1"/>
</dbReference>
<dbReference type="Gene3D" id="1.20.1730.10">
    <property type="entry name" value="Sodium/glucose cotransporter"/>
    <property type="match status" value="1"/>
</dbReference>
<keyword evidence="15" id="KW-1185">Reference proteome</keyword>
<feature type="transmembrane region" description="Helical" evidence="14">
    <location>
        <begin position="274"/>
        <end position="292"/>
    </location>
</feature>
<evidence type="ECO:0000256" key="8">
    <source>
        <dbReference type="ARBA" id="ARBA00023065"/>
    </source>
</evidence>
<dbReference type="GO" id="GO:0005412">
    <property type="term" value="F:D-glucose:sodium symporter activity"/>
    <property type="evidence" value="ECO:0007669"/>
    <property type="project" value="TreeGrafter"/>
</dbReference>
<dbReference type="PANTHER" id="PTHR11819:SF96">
    <property type="entry name" value="SODIUM_GLUCOSE COTRANSPORTER 4"/>
    <property type="match status" value="1"/>
</dbReference>
<evidence type="ECO:0000256" key="6">
    <source>
        <dbReference type="ARBA" id="ARBA00022989"/>
    </source>
</evidence>
<feature type="transmembrane region" description="Helical" evidence="14">
    <location>
        <begin position="665"/>
        <end position="684"/>
    </location>
</feature>
<evidence type="ECO:0000256" key="3">
    <source>
        <dbReference type="ARBA" id="ARBA00022448"/>
    </source>
</evidence>
<keyword evidence="4" id="KW-0762">Sugar transport</keyword>
<evidence type="ECO:0000313" key="16">
    <source>
        <dbReference type="RefSeq" id="XP_021015686.1"/>
    </source>
</evidence>
<dbReference type="InterPro" id="IPR001734">
    <property type="entry name" value="Na/solute_symporter"/>
</dbReference>
<dbReference type="NCBIfam" id="TIGR00813">
    <property type="entry name" value="sss"/>
    <property type="match status" value="1"/>
</dbReference>
<feature type="transmembrane region" description="Helical" evidence="14">
    <location>
        <begin position="152"/>
        <end position="174"/>
    </location>
</feature>
<dbReference type="RefSeq" id="XP_021015686.1">
    <property type="nucleotide sequence ID" value="XM_021160027.1"/>
</dbReference>
<feature type="transmembrane region" description="Helical" evidence="14">
    <location>
        <begin position="381"/>
        <end position="410"/>
    </location>
</feature>
<keyword evidence="10" id="KW-0325">Glycoprotein</keyword>
<dbReference type="FunFam" id="1.20.1730.10:FF:000004">
    <property type="entry name" value="sodium/glucose cotransporter 5 isoform X1"/>
    <property type="match status" value="1"/>
</dbReference>
<evidence type="ECO:0000256" key="2">
    <source>
        <dbReference type="ARBA" id="ARBA00006434"/>
    </source>
</evidence>
<keyword evidence="11" id="KW-0739">Sodium transport</keyword>
<keyword evidence="9 14" id="KW-0472">Membrane</keyword>
<dbReference type="PROSITE" id="PS50283">
    <property type="entry name" value="NA_SOLUT_SYMP_3"/>
    <property type="match status" value="1"/>
</dbReference>
<dbReference type="KEGG" id="mcal:110292604"/>
<feature type="transmembrane region" description="Helical" evidence="14">
    <location>
        <begin position="180"/>
        <end position="207"/>
    </location>
</feature>
<dbReference type="AlphaFoldDB" id="A0A6P7R3W4"/>
<name>A0A6P7R3W4_MUSCR</name>
<feature type="transmembrane region" description="Helical" evidence="14">
    <location>
        <begin position="112"/>
        <end position="131"/>
    </location>
</feature>
<dbReference type="CTD" id="200010"/>
<evidence type="ECO:0000256" key="5">
    <source>
        <dbReference type="ARBA" id="ARBA00022692"/>
    </source>
</evidence>
<keyword evidence="3" id="KW-0813">Transport</keyword>
<evidence type="ECO:0000313" key="15">
    <source>
        <dbReference type="Proteomes" id="UP000515126"/>
    </source>
</evidence>
<keyword evidence="5 14" id="KW-0812">Transmembrane</keyword>
<dbReference type="InterPro" id="IPR038377">
    <property type="entry name" value="Na/Glc_symporter_sf"/>
</dbReference>
<feature type="region of interest" description="Disordered" evidence="13">
    <location>
        <begin position="578"/>
        <end position="616"/>
    </location>
</feature>
<comment type="subcellular location">
    <subcellularLocation>
        <location evidence="1">Membrane</location>
        <topology evidence="1">Multi-pass membrane protein</topology>
    </subcellularLocation>
</comment>
<sequence>MNTELVAMEPGVSRNGVRTETTTHPSLGLHTYDIVVVVIYFVFVLAVGIWSSIRASRGTIGGYFLAGRSMTWWPIGASLMSSNVGSGLFIGLAGTGAAGGLAVGGFEWNATFLLLALGWIFVPVYIAAGVVTMPQYLKKRFGGQRIQVYMSVLSLILYIFTKISTDIFSGALFIQMALGWNLYLSTVILLVVTAVYTIAGGLTAVIYTDALQTVIMVGGALVLMFLGFQEVGWYPGLQQLYRQAIPNTTVPNTTCHLPRPDAFHMLRDPVNGDIPWPGLIFGLTVLATWCWCTDQVIVQRSLSAKNLSHAKGGSVLGGYLKILPMFFIVMPGMISRALYPDEVACVDPDICQRVCGARVGCSNIAYPKLVMALMPVGLRGLMIAVIMAALMSSLTSIFNSSSTLFAIDVWQRFRRQASEQELMVVGRLFIVFLVVISILWIPIIQSSNSGQLFDYIQSITSYLAPPITALFLLAIFCKRVNEPGAFWGLMFGLVVGILRMILEFSYSAPACGEMDRRPAVLKDFHYLYFALLLCGLTAIIIVIISFFTEPIPDDKLARLTWWTRNCAISDLQKKTSVSVNNTEGDNSPGLAGRPVVEGPAGDEGEANTTQGPEQPGALHRSWGKWLWNWFCGLSGAPQQALSPAEKAVLEQKLTSIEEEPLWRRVCNINAIILLAINIFLWGYFA</sequence>
<dbReference type="GO" id="GO:0005886">
    <property type="term" value="C:plasma membrane"/>
    <property type="evidence" value="ECO:0007669"/>
    <property type="project" value="TreeGrafter"/>
</dbReference>
<accession>A0A6P7R3W4</accession>
<feature type="transmembrane region" description="Helical" evidence="14">
    <location>
        <begin position="313"/>
        <end position="334"/>
    </location>
</feature>